<comment type="caution">
    <text evidence="1">The sequence shown here is derived from an EMBL/GenBank/DDBJ whole genome shotgun (WGS) entry which is preliminary data.</text>
</comment>
<evidence type="ECO:0000313" key="2">
    <source>
        <dbReference type="Proteomes" id="UP001163324"/>
    </source>
</evidence>
<evidence type="ECO:0000313" key="1">
    <source>
        <dbReference type="EMBL" id="KAI9901005.1"/>
    </source>
</evidence>
<reference evidence="1" key="1">
    <citation type="submission" date="2022-10" db="EMBL/GenBank/DDBJ databases">
        <title>Complete Genome of Trichothecium roseum strain YXFP-22015, a Plant Pathogen Isolated from Citrus.</title>
        <authorList>
            <person name="Wang Y."/>
            <person name="Zhu L."/>
        </authorList>
    </citation>
    <scope>NUCLEOTIDE SEQUENCE</scope>
    <source>
        <strain evidence="1">YXFP-22015</strain>
    </source>
</reference>
<keyword evidence="2" id="KW-1185">Reference proteome</keyword>
<sequence length="1084" mass="121219">MAPTDFEHTVIWLDRFLNFRYPLEGYADHREKVKVAILDTGIDLCMFKDSPFLERIKERKSFLSDAEQPKQEGTCNGSDSTSAKASVHDETPERHGSYIAKLILSYAPWADIYVARVVKDHKTSMDPNCFAKAIEHAVADWKVHIISISSGFGTSYECIEKAIHFAYEQGVAVLAAASNDGANRAMADQVPFPARMSEVICINSSDGYGNPSAFNPPAVDGTFNFMTLGESVPIPPEPDGHQGGEAHGENVHRETGTSFATPIAASIAACFMEFLLQNLLRKDKQVPKELHPRDVVTRLFAGMSSSHNNFRYLRPWDLINCKPESENHKCSKTCRIRAADKIKAYLKGPVPAPEVKMPDLPHVPDAEFDAELQRISKGQCLENTRVEVLKSIRRWIKSSPRQVVVGLLVGRAGSGKSAIARTVAQELSSDQCLGASFFFTRSQTKYGDAFDFVSSVAYQLAKHRPRLAALVRNAIENDPDLRESSKSSRVQWQKLVVIPLMSVDTTTVILIDGLDEAKQPSEILSLLQQLESIKAPVTVFVTSRREIGIDNVVHNWQREPREFDLDSEFMFSDTHRDITHFVEQDLGFMNKSGPLTSLSVEKGDFRALADKANGLFVYAALACRYIRGSGNQSTTPKQRLKQVIDAHHFKDLDALYGGILSEATAGPDEQEVDRQLRHILGLVLTLRTPLPESVFHLFCPEDMNAELVSYRLNSLHSVLVIRNDPNQPVQVFHESFRSFLVENFGVDLKRAHRNIFSRCMKIMPKTLQMDICSIGNMGVDIKAIPSTAIDNCLPLQVKYACEYWLDHLEDLDQADCEAAPLVDDGTVHTFLKKLFLHWLEALCLMEKIHVAIFSTRRLRRMVSGKDEALQLSRFVRDAQHFVQHNNWVLQHRPLQLYSSALIFSPTHSIVRMQFEHMMPECILGQPAMDNDWPCFQTLESRKPMRHVLFAPNSMMLATLGSGIVSIWDAETGRCIYELQHEAVARAAFSSNSEILATGNATARIYDPDSGRRLGTLGSYSVNVWDLKTGASIKTLASGKESIAGLAFSENSRWLAFASQDGIISIYGLNSKQCAFNTLHALSQL</sequence>
<dbReference type="Proteomes" id="UP001163324">
    <property type="component" value="Chromosome 4"/>
</dbReference>
<organism evidence="1 2">
    <name type="scientific">Trichothecium roseum</name>
    <dbReference type="NCBI Taxonomy" id="47278"/>
    <lineage>
        <taxon>Eukaryota</taxon>
        <taxon>Fungi</taxon>
        <taxon>Dikarya</taxon>
        <taxon>Ascomycota</taxon>
        <taxon>Pezizomycotina</taxon>
        <taxon>Sordariomycetes</taxon>
        <taxon>Hypocreomycetidae</taxon>
        <taxon>Hypocreales</taxon>
        <taxon>Hypocreales incertae sedis</taxon>
        <taxon>Trichothecium</taxon>
    </lineage>
</organism>
<protein>
    <submittedName>
        <fullName evidence="1">Uncharacterized protein</fullName>
    </submittedName>
</protein>
<gene>
    <name evidence="1" type="ORF">N3K66_005267</name>
</gene>
<name>A0ACC0V3N3_9HYPO</name>
<proteinExistence type="predicted"/>
<dbReference type="EMBL" id="CM047943">
    <property type="protein sequence ID" value="KAI9901005.1"/>
    <property type="molecule type" value="Genomic_DNA"/>
</dbReference>
<accession>A0ACC0V3N3</accession>